<name>A0A5B9D8P2_9ARCH</name>
<protein>
    <submittedName>
        <fullName evidence="3">Isochorismatase family protein</fullName>
    </submittedName>
</protein>
<dbReference type="OrthoDB" id="9194at2157"/>
<evidence type="ECO:0000313" key="3">
    <source>
        <dbReference type="EMBL" id="QEE15474.1"/>
    </source>
</evidence>
<dbReference type="RefSeq" id="WP_147662383.1">
    <property type="nucleotide sequence ID" value="NZ_CP042905.2"/>
</dbReference>
<organism evidence="3 4">
    <name type="scientific">Promethearchaeum syntrophicum</name>
    <dbReference type="NCBI Taxonomy" id="2594042"/>
    <lineage>
        <taxon>Archaea</taxon>
        <taxon>Promethearchaeati</taxon>
        <taxon>Promethearchaeota</taxon>
        <taxon>Promethearchaeia</taxon>
        <taxon>Promethearchaeales</taxon>
        <taxon>Promethearchaeaceae</taxon>
        <taxon>Promethearchaeum</taxon>
    </lineage>
</organism>
<dbReference type="KEGG" id="psyt:DSAG12_01300"/>
<dbReference type="EMBL" id="CP042905">
    <property type="protein sequence ID" value="QEE15474.1"/>
    <property type="molecule type" value="Genomic_DNA"/>
</dbReference>
<feature type="domain" description="Isochorismatase-like" evidence="2">
    <location>
        <begin position="39"/>
        <end position="211"/>
    </location>
</feature>
<sequence length="215" mass="24643">MIKEEYLTKENHLEKIKDWKNKISKIRGYKKIHFEIEKSALLVLDMQNVFLSPSSHAFIPSSLVLLPIINSLINHFENCHRPIFFTRHITCEDEKDIMLKWWKSPISLDNPASSLSTQLNFGSHEILIKSKYSAFINTSLEENLRKNGIKQVLITGAMSHLCCESTAREAFMKNFEVFYAIDGTATYTELLHKGTMFSLTHGFAECITAKDIIGV</sequence>
<dbReference type="SUPFAM" id="SSF52499">
    <property type="entry name" value="Isochorismatase-like hydrolases"/>
    <property type="match status" value="1"/>
</dbReference>
<dbReference type="Gene3D" id="3.40.50.850">
    <property type="entry name" value="Isochorismatase-like"/>
    <property type="match status" value="1"/>
</dbReference>
<evidence type="ECO:0000259" key="2">
    <source>
        <dbReference type="Pfam" id="PF00857"/>
    </source>
</evidence>
<evidence type="ECO:0000313" key="4">
    <source>
        <dbReference type="Proteomes" id="UP000321408"/>
    </source>
</evidence>
<dbReference type="PANTHER" id="PTHR43540:SF6">
    <property type="entry name" value="ISOCHORISMATASE-LIKE DOMAIN-CONTAINING PROTEIN"/>
    <property type="match status" value="1"/>
</dbReference>
<dbReference type="GeneID" id="41329293"/>
<dbReference type="Pfam" id="PF00857">
    <property type="entry name" value="Isochorismatase"/>
    <property type="match status" value="1"/>
</dbReference>
<dbReference type="GO" id="GO:0016787">
    <property type="term" value="F:hydrolase activity"/>
    <property type="evidence" value="ECO:0007669"/>
    <property type="project" value="UniProtKB-KW"/>
</dbReference>
<dbReference type="InterPro" id="IPR036380">
    <property type="entry name" value="Isochorismatase-like_sf"/>
</dbReference>
<accession>A0A5B9D8P2</accession>
<dbReference type="InterPro" id="IPR000868">
    <property type="entry name" value="Isochorismatase-like_dom"/>
</dbReference>
<dbReference type="CDD" id="cd00431">
    <property type="entry name" value="cysteine_hydrolases"/>
    <property type="match status" value="1"/>
</dbReference>
<keyword evidence="4" id="KW-1185">Reference proteome</keyword>
<proteinExistence type="predicted"/>
<dbReference type="PANTHER" id="PTHR43540">
    <property type="entry name" value="PEROXYUREIDOACRYLATE/UREIDOACRYLATE AMIDOHYDROLASE-RELATED"/>
    <property type="match status" value="1"/>
</dbReference>
<evidence type="ECO:0000256" key="1">
    <source>
        <dbReference type="ARBA" id="ARBA00022801"/>
    </source>
</evidence>
<dbReference type="InterPro" id="IPR050272">
    <property type="entry name" value="Isochorismatase-like_hydrls"/>
</dbReference>
<reference evidence="3 4" key="1">
    <citation type="journal article" date="2020" name="Nature">
        <title>Isolation of an archaeon at the prokaryote-eukaryote interface.</title>
        <authorList>
            <person name="Imachi H."/>
            <person name="Nobu M.K."/>
            <person name="Nakahara N."/>
            <person name="Morono Y."/>
            <person name="Ogawara M."/>
            <person name="Takaki Y."/>
            <person name="Takano Y."/>
            <person name="Uematsu K."/>
            <person name="Ikuta T."/>
            <person name="Ito M."/>
            <person name="Matsui Y."/>
            <person name="Miyazaki M."/>
            <person name="Murata K."/>
            <person name="Saito Y."/>
            <person name="Sakai S."/>
            <person name="Song C."/>
            <person name="Tasumi E."/>
            <person name="Yamanaka Y."/>
            <person name="Yamaguchi T."/>
            <person name="Kamagata Y."/>
            <person name="Tamaki H."/>
            <person name="Takai K."/>
        </authorList>
    </citation>
    <scope>NUCLEOTIDE SEQUENCE [LARGE SCALE GENOMIC DNA]</scope>
    <source>
        <strain evidence="3 4">MK-D1</strain>
    </source>
</reference>
<keyword evidence="1" id="KW-0378">Hydrolase</keyword>
<dbReference type="Proteomes" id="UP000321408">
    <property type="component" value="Chromosome"/>
</dbReference>
<dbReference type="AlphaFoldDB" id="A0A5B9D8P2"/>
<gene>
    <name evidence="3" type="ORF">DSAG12_01300</name>
</gene>
<reference evidence="3 4" key="2">
    <citation type="journal article" date="2024" name="Int. J. Syst. Evol. Microbiol.">
        <title>Promethearchaeum syntrophicum gen. nov., sp. nov., an anaerobic, obligately syntrophic archaeon, the first isolate of the lineage 'Asgard' archaea, and proposal of the new archaeal phylum Promethearchaeota phyl. nov. and kingdom Promethearchaeati regn. nov.</title>
        <authorList>
            <person name="Imachi H."/>
            <person name="Nobu M.K."/>
            <person name="Kato S."/>
            <person name="Takaki Y."/>
            <person name="Miyazaki M."/>
            <person name="Miyata M."/>
            <person name="Ogawara M."/>
            <person name="Saito Y."/>
            <person name="Sakai S."/>
            <person name="Tahara Y.O."/>
            <person name="Takano Y."/>
            <person name="Tasumi E."/>
            <person name="Uematsu K."/>
            <person name="Yoshimura T."/>
            <person name="Itoh T."/>
            <person name="Ohkuma M."/>
            <person name="Takai K."/>
        </authorList>
    </citation>
    <scope>NUCLEOTIDE SEQUENCE [LARGE SCALE GENOMIC DNA]</scope>
    <source>
        <strain evidence="3 4">MK-D1</strain>
    </source>
</reference>